<sequence>MYFVQIFHHTVRRRGSLCARHVCRTFLSHAAEQRCLFFAPCLHHICVNIKGQREMGTRTKHDIDSGSRKTNQTIAGEPSEESSSNDKLIDADQISVFYRPKENVVNIKLKPDREELSIFLKENKELVNIALKDKFRISRADSSKLLNEQNDPAISSVDELLWKRMGHEPGSLPGIYLRLAKVRLTALVVVTTMAGYAIAPGAFDPLVFVACTVGTGMTSASANAFNQYLEVPFDSQMNRTKTRPVVRGQISELHAVTFAAVSGLTGLALLVYGVNTLTAYLGAVNLLLYTMGYTPMKRISVVNTWVGSIVGAIPPVMGWTAATGSLDLSALVLAALLYAWQFPHFNALSWNLRPDYSRAGYRMMAVVNPGLCKRTAFRYSLAMIPICTMAPVLDVTTWAFAADSLPLNLILTYLGWRFYRDGDSNSSRRLFRFSLIHLPALMVLLLISKKHYGKQKGVPAEKISMDALKTFYKRMRTNTDSSLLKKLDVSPLENRCYGGPFGIRQRRAPCLDGVHPKLLDVLPIRFTVPGGVGGELLAEKQQ</sequence>
<evidence type="ECO:0000256" key="10">
    <source>
        <dbReference type="ARBA" id="ARBA00023133"/>
    </source>
</evidence>
<evidence type="ECO:0000256" key="5">
    <source>
        <dbReference type="ARBA" id="ARBA00022679"/>
    </source>
</evidence>
<dbReference type="PANTHER" id="PTHR43448:SF2">
    <property type="entry name" value="PROTOHEME IX FARNESYLTRANSFERASE, MITOCHONDRIAL"/>
    <property type="match status" value="1"/>
</dbReference>
<evidence type="ECO:0000256" key="15">
    <source>
        <dbReference type="SAM" id="Phobius"/>
    </source>
</evidence>
<comment type="catalytic activity">
    <reaction evidence="13">
        <text>heme b + (2E,6E)-farnesyl diphosphate + H2O = Fe(II)-heme o + diphosphate</text>
        <dbReference type="Rhea" id="RHEA:28070"/>
        <dbReference type="ChEBI" id="CHEBI:15377"/>
        <dbReference type="ChEBI" id="CHEBI:33019"/>
        <dbReference type="ChEBI" id="CHEBI:60344"/>
        <dbReference type="ChEBI" id="CHEBI:60530"/>
        <dbReference type="ChEBI" id="CHEBI:175763"/>
        <dbReference type="EC" id="2.5.1.141"/>
    </reaction>
</comment>
<dbReference type="Gene3D" id="1.10.357.140">
    <property type="entry name" value="UbiA prenyltransferase"/>
    <property type="match status" value="1"/>
</dbReference>
<feature type="transmembrane region" description="Helical" evidence="15">
    <location>
        <begin position="381"/>
        <end position="401"/>
    </location>
</feature>
<evidence type="ECO:0000256" key="13">
    <source>
        <dbReference type="ARBA" id="ARBA00047690"/>
    </source>
</evidence>
<dbReference type="GO" id="GO:0006784">
    <property type="term" value="P:heme A biosynthetic process"/>
    <property type="evidence" value="ECO:0007669"/>
    <property type="project" value="TreeGrafter"/>
</dbReference>
<dbReference type="HAMAP" id="MF_00154">
    <property type="entry name" value="CyoE_CtaB"/>
    <property type="match status" value="1"/>
</dbReference>
<dbReference type="GO" id="GO:0008495">
    <property type="term" value="F:protoheme IX farnesyltransferase activity"/>
    <property type="evidence" value="ECO:0007669"/>
    <property type="project" value="UniProtKB-EC"/>
</dbReference>
<keyword evidence="7" id="KW-0809">Transit peptide</keyword>
<evidence type="ECO:0000256" key="12">
    <source>
        <dbReference type="ARBA" id="ARBA00030253"/>
    </source>
</evidence>
<dbReference type="Pfam" id="PF01040">
    <property type="entry name" value="UbiA"/>
    <property type="match status" value="1"/>
</dbReference>
<dbReference type="NCBIfam" id="TIGR01473">
    <property type="entry name" value="cyoE_ctaB"/>
    <property type="match status" value="1"/>
</dbReference>
<dbReference type="EC" id="2.5.1.141" evidence="3"/>
<name>A0AAD9J9R8_9ANNE</name>
<feature type="transmembrane region" description="Helical" evidence="15">
    <location>
        <begin position="430"/>
        <end position="447"/>
    </location>
</feature>
<evidence type="ECO:0000256" key="3">
    <source>
        <dbReference type="ARBA" id="ARBA00012292"/>
    </source>
</evidence>
<feature type="transmembrane region" description="Helical" evidence="15">
    <location>
        <begin position="301"/>
        <end position="322"/>
    </location>
</feature>
<feature type="transmembrane region" description="Helical" evidence="15">
    <location>
        <begin position="328"/>
        <end position="348"/>
    </location>
</feature>
<comment type="caution">
    <text evidence="16">The sequence shown here is derived from an EMBL/GenBank/DDBJ whole genome shotgun (WGS) entry which is preliminary data.</text>
</comment>
<gene>
    <name evidence="16" type="ORF">LSH36_466g00032</name>
</gene>
<dbReference type="FunFam" id="1.10.357.140:FF:000004">
    <property type="entry name" value="Protoheme IX farnesyltransferase, mitochondrial"/>
    <property type="match status" value="1"/>
</dbReference>
<dbReference type="InterPro" id="IPR006369">
    <property type="entry name" value="Protohaem_IX_farnesylTrfase"/>
</dbReference>
<evidence type="ECO:0000256" key="4">
    <source>
        <dbReference type="ARBA" id="ARBA00016335"/>
    </source>
</evidence>
<evidence type="ECO:0000256" key="8">
    <source>
        <dbReference type="ARBA" id="ARBA00022989"/>
    </source>
</evidence>
<keyword evidence="6 15" id="KW-0812">Transmembrane</keyword>
<feature type="transmembrane region" description="Helical" evidence="15">
    <location>
        <begin position="277"/>
        <end position="294"/>
    </location>
</feature>
<feature type="transmembrane region" description="Helical" evidence="15">
    <location>
        <begin position="182"/>
        <end position="199"/>
    </location>
</feature>
<evidence type="ECO:0000256" key="14">
    <source>
        <dbReference type="SAM" id="MobiDB-lite"/>
    </source>
</evidence>
<dbReference type="PROSITE" id="PS00943">
    <property type="entry name" value="UBIA"/>
    <property type="match status" value="1"/>
</dbReference>
<accession>A0AAD9J9R8</accession>
<keyword evidence="8 15" id="KW-1133">Transmembrane helix</keyword>
<dbReference type="InterPro" id="IPR044878">
    <property type="entry name" value="UbiA_sf"/>
</dbReference>
<comment type="similarity">
    <text evidence="2">Belongs to the UbiA prenyltransferase family.</text>
</comment>
<protein>
    <recommendedName>
        <fullName evidence="4">Protoheme IX farnesyltransferase, mitochondrial</fullName>
        <ecNumber evidence="3">2.5.1.141</ecNumber>
    </recommendedName>
    <alternativeName>
        <fullName evidence="12">Heme O synthase</fullName>
    </alternativeName>
</protein>
<evidence type="ECO:0000256" key="2">
    <source>
        <dbReference type="ARBA" id="ARBA00005985"/>
    </source>
</evidence>
<reference evidence="16" key="1">
    <citation type="journal article" date="2023" name="Mol. Biol. Evol.">
        <title>Third-Generation Sequencing Reveals the Adaptive Role of the Epigenome in Three Deep-Sea Polychaetes.</title>
        <authorList>
            <person name="Perez M."/>
            <person name="Aroh O."/>
            <person name="Sun Y."/>
            <person name="Lan Y."/>
            <person name="Juniper S.K."/>
            <person name="Young C.R."/>
            <person name="Angers B."/>
            <person name="Qian P.Y."/>
        </authorList>
    </citation>
    <scope>NUCLEOTIDE SEQUENCE</scope>
    <source>
        <strain evidence="16">P08H-3</strain>
    </source>
</reference>
<keyword evidence="5" id="KW-0808">Transferase</keyword>
<comment type="subcellular location">
    <subcellularLocation>
        <location evidence="1">Mitochondrion membrane</location>
        <topology evidence="1">Multi-pass membrane protein</topology>
    </subcellularLocation>
</comment>
<evidence type="ECO:0000313" key="17">
    <source>
        <dbReference type="Proteomes" id="UP001208570"/>
    </source>
</evidence>
<keyword evidence="17" id="KW-1185">Reference proteome</keyword>
<evidence type="ECO:0000256" key="11">
    <source>
        <dbReference type="ARBA" id="ARBA00023136"/>
    </source>
</evidence>
<feature type="compositionally biased region" description="Basic and acidic residues" evidence="14">
    <location>
        <begin position="57"/>
        <end position="67"/>
    </location>
</feature>
<keyword evidence="9" id="KW-0496">Mitochondrion</keyword>
<keyword evidence="11 15" id="KW-0472">Membrane</keyword>
<dbReference type="Proteomes" id="UP001208570">
    <property type="component" value="Unassembled WGS sequence"/>
</dbReference>
<evidence type="ECO:0000256" key="7">
    <source>
        <dbReference type="ARBA" id="ARBA00022946"/>
    </source>
</evidence>
<evidence type="ECO:0000313" key="16">
    <source>
        <dbReference type="EMBL" id="KAK2149119.1"/>
    </source>
</evidence>
<keyword evidence="10" id="KW-0350">Heme biosynthesis</keyword>
<dbReference type="CDD" id="cd13957">
    <property type="entry name" value="PT_UbiA_Cox10"/>
    <property type="match status" value="1"/>
</dbReference>
<evidence type="ECO:0000256" key="1">
    <source>
        <dbReference type="ARBA" id="ARBA00004225"/>
    </source>
</evidence>
<dbReference type="PANTHER" id="PTHR43448">
    <property type="entry name" value="PROTOHEME IX FARNESYLTRANSFERASE, MITOCHONDRIAL"/>
    <property type="match status" value="1"/>
</dbReference>
<dbReference type="InterPro" id="IPR000537">
    <property type="entry name" value="UbiA_prenyltransferase"/>
</dbReference>
<feature type="region of interest" description="Disordered" evidence="14">
    <location>
        <begin position="57"/>
        <end position="86"/>
    </location>
</feature>
<dbReference type="InterPro" id="IPR030470">
    <property type="entry name" value="UbiA_prenylTrfase_CS"/>
</dbReference>
<dbReference type="EMBL" id="JAODUP010000466">
    <property type="protein sequence ID" value="KAK2149119.1"/>
    <property type="molecule type" value="Genomic_DNA"/>
</dbReference>
<dbReference type="AlphaFoldDB" id="A0AAD9J9R8"/>
<proteinExistence type="inferred from homology"/>
<evidence type="ECO:0000256" key="6">
    <source>
        <dbReference type="ARBA" id="ARBA00022692"/>
    </source>
</evidence>
<evidence type="ECO:0000256" key="9">
    <source>
        <dbReference type="ARBA" id="ARBA00023128"/>
    </source>
</evidence>
<dbReference type="GO" id="GO:0031966">
    <property type="term" value="C:mitochondrial membrane"/>
    <property type="evidence" value="ECO:0007669"/>
    <property type="project" value="UniProtKB-SubCell"/>
</dbReference>
<organism evidence="16 17">
    <name type="scientific">Paralvinella palmiformis</name>
    <dbReference type="NCBI Taxonomy" id="53620"/>
    <lineage>
        <taxon>Eukaryota</taxon>
        <taxon>Metazoa</taxon>
        <taxon>Spiralia</taxon>
        <taxon>Lophotrochozoa</taxon>
        <taxon>Annelida</taxon>
        <taxon>Polychaeta</taxon>
        <taxon>Sedentaria</taxon>
        <taxon>Canalipalpata</taxon>
        <taxon>Terebellida</taxon>
        <taxon>Terebelliformia</taxon>
        <taxon>Alvinellidae</taxon>
        <taxon>Paralvinella</taxon>
    </lineage>
</organism>